<dbReference type="FunFam" id="3.30.420.10:FF:000076">
    <property type="entry name" value="RBR-type E3 ubiquitin transferase"/>
    <property type="match status" value="1"/>
</dbReference>
<reference evidence="2 3" key="1">
    <citation type="journal article" date="2019" name="Plant Biotechnol. J.">
        <title>The red bayberry genome and genetic basis of sex determination.</title>
        <authorList>
            <person name="Jia H.M."/>
            <person name="Jia H.J."/>
            <person name="Cai Q.L."/>
            <person name="Wang Y."/>
            <person name="Zhao H.B."/>
            <person name="Yang W.F."/>
            <person name="Wang G.Y."/>
            <person name="Li Y.H."/>
            <person name="Zhan D.L."/>
            <person name="Shen Y.T."/>
            <person name="Niu Q.F."/>
            <person name="Chang L."/>
            <person name="Qiu J."/>
            <person name="Zhao L."/>
            <person name="Xie H.B."/>
            <person name="Fu W.Y."/>
            <person name="Jin J."/>
            <person name="Li X.W."/>
            <person name="Jiao Y."/>
            <person name="Zhou C.C."/>
            <person name="Tu T."/>
            <person name="Chai C.Y."/>
            <person name="Gao J.L."/>
            <person name="Fan L.J."/>
            <person name="van de Weg E."/>
            <person name="Wang J.Y."/>
            <person name="Gao Z.S."/>
        </authorList>
    </citation>
    <scope>NUCLEOTIDE SEQUENCE [LARGE SCALE GENOMIC DNA]</scope>
    <source>
        <tissue evidence="2">Leaves</tissue>
    </source>
</reference>
<evidence type="ECO:0000313" key="2">
    <source>
        <dbReference type="EMBL" id="KAB1207936.1"/>
    </source>
</evidence>
<dbReference type="CDD" id="cd09279">
    <property type="entry name" value="RNase_HI_like"/>
    <property type="match status" value="1"/>
</dbReference>
<protein>
    <recommendedName>
        <fullName evidence="1">RNase H type-1 domain-containing protein</fullName>
    </recommendedName>
</protein>
<comment type="caution">
    <text evidence="2">The sequence shown here is derived from an EMBL/GenBank/DDBJ whole genome shotgun (WGS) entry which is preliminary data.</text>
</comment>
<dbReference type="OrthoDB" id="2016287at2759"/>
<dbReference type="SUPFAM" id="SSF55658">
    <property type="entry name" value="L9 N-domain-like"/>
    <property type="match status" value="1"/>
</dbReference>
<proteinExistence type="predicted"/>
<organism evidence="2 3">
    <name type="scientific">Morella rubra</name>
    <name type="common">Chinese bayberry</name>
    <dbReference type="NCBI Taxonomy" id="262757"/>
    <lineage>
        <taxon>Eukaryota</taxon>
        <taxon>Viridiplantae</taxon>
        <taxon>Streptophyta</taxon>
        <taxon>Embryophyta</taxon>
        <taxon>Tracheophyta</taxon>
        <taxon>Spermatophyta</taxon>
        <taxon>Magnoliopsida</taxon>
        <taxon>eudicotyledons</taxon>
        <taxon>Gunneridae</taxon>
        <taxon>Pentapetalae</taxon>
        <taxon>rosids</taxon>
        <taxon>fabids</taxon>
        <taxon>Fagales</taxon>
        <taxon>Myricaceae</taxon>
        <taxon>Morella</taxon>
    </lineage>
</organism>
<evidence type="ECO:0000259" key="1">
    <source>
        <dbReference type="PROSITE" id="PS50879"/>
    </source>
</evidence>
<dbReference type="GO" id="GO:0003676">
    <property type="term" value="F:nucleic acid binding"/>
    <property type="evidence" value="ECO:0007669"/>
    <property type="project" value="InterPro"/>
</dbReference>
<dbReference type="GO" id="GO:0004523">
    <property type="term" value="F:RNA-DNA hybrid ribonuclease activity"/>
    <property type="evidence" value="ECO:0007669"/>
    <property type="project" value="InterPro"/>
</dbReference>
<dbReference type="InterPro" id="IPR037056">
    <property type="entry name" value="RNase_H1_N_sf"/>
</dbReference>
<dbReference type="InterPro" id="IPR012337">
    <property type="entry name" value="RNaseH-like_sf"/>
</dbReference>
<accession>A0A6A1V6Y3</accession>
<dbReference type="Proteomes" id="UP000516437">
    <property type="component" value="Chromosome 7"/>
</dbReference>
<gene>
    <name evidence="2" type="ORF">CJ030_MR7G006054</name>
</gene>
<dbReference type="SUPFAM" id="SSF53098">
    <property type="entry name" value="Ribonuclease H-like"/>
    <property type="match status" value="1"/>
</dbReference>
<keyword evidence="3" id="KW-1185">Reference proteome</keyword>
<dbReference type="Gene3D" id="3.40.970.10">
    <property type="entry name" value="Ribonuclease H1, N-terminal domain"/>
    <property type="match status" value="1"/>
</dbReference>
<name>A0A6A1V6Y3_9ROSI</name>
<dbReference type="Gene3D" id="3.30.420.10">
    <property type="entry name" value="Ribonuclease H-like superfamily/Ribonuclease H"/>
    <property type="match status" value="1"/>
</dbReference>
<dbReference type="AlphaFoldDB" id="A0A6A1V6Y3"/>
<sequence length="370" mass="40578">MNCLSQVSSYAAAIVRRTSHCFAGSSLYGRVTVSWKRNFEHIGIKAINSEILLTRFRVQCYSSQRGSKSASRSRKLDPEPDMEQEKDAFFVVRKGDIVGVYKSFTDCQAQVGSSICDPPVSVYKGYSLPKDTEEYLIARGLKNAIYTIKAADLKEDLFGTLLPCPFQDPSYSGGETSKRDASKKRSQEVLKRGTEELIGSASITTDPLSKHVKLDHSAVADASSAASVQWSCNLEFDGASKGNPGQAGAGVVLRADDGSLICRLQEGLGIATCNVAEYRALILGLRYALKKGFTSIRVQGDSKLICMQVQGLWKVKNPRMSELYEEAKELMTKFLSFQITHVLRDLNSEADAQANLAISLADGQIQELEE</sequence>
<dbReference type="InterPro" id="IPR002156">
    <property type="entry name" value="RNaseH_domain"/>
</dbReference>
<dbReference type="PROSITE" id="PS50879">
    <property type="entry name" value="RNASE_H_1"/>
    <property type="match status" value="1"/>
</dbReference>
<dbReference type="EMBL" id="RXIC02000025">
    <property type="protein sequence ID" value="KAB1207936.1"/>
    <property type="molecule type" value="Genomic_DNA"/>
</dbReference>
<evidence type="ECO:0000313" key="3">
    <source>
        <dbReference type="Proteomes" id="UP000516437"/>
    </source>
</evidence>
<dbReference type="PANTHER" id="PTHR46387:SF2">
    <property type="entry name" value="RIBONUCLEASE HI"/>
    <property type="match status" value="1"/>
</dbReference>
<dbReference type="InterPro" id="IPR036397">
    <property type="entry name" value="RNaseH_sf"/>
</dbReference>
<dbReference type="Pfam" id="PF13456">
    <property type="entry name" value="RVT_3"/>
    <property type="match status" value="1"/>
</dbReference>
<dbReference type="PANTHER" id="PTHR46387">
    <property type="entry name" value="POLYNUCLEOTIDYL TRANSFERASE, RIBONUCLEASE H-LIKE SUPERFAMILY PROTEIN"/>
    <property type="match status" value="1"/>
</dbReference>
<dbReference type="InterPro" id="IPR009027">
    <property type="entry name" value="Ribosomal_bL9/RNase_H1_N"/>
</dbReference>
<feature type="domain" description="RNase H type-1" evidence="1">
    <location>
        <begin position="228"/>
        <end position="359"/>
    </location>
</feature>